<dbReference type="EMBL" id="VAHF01000001">
    <property type="protein sequence ID" value="TXG71890.1"/>
    <property type="molecule type" value="Genomic_DNA"/>
</dbReference>
<keyword evidence="1" id="KW-1133">Transmembrane helix</keyword>
<evidence type="ECO:0000256" key="1">
    <source>
        <dbReference type="SAM" id="Phobius"/>
    </source>
</evidence>
<feature type="transmembrane region" description="Helical" evidence="1">
    <location>
        <begin position="84"/>
        <end position="102"/>
    </location>
</feature>
<reference evidence="3" key="1">
    <citation type="journal article" date="2019" name="Gigascience">
        <title>De novo genome assembly of the endangered Acer yangbiense, a plant species with extremely small populations endemic to Yunnan Province, China.</title>
        <authorList>
            <person name="Yang J."/>
            <person name="Wariss H.M."/>
            <person name="Tao L."/>
            <person name="Zhang R."/>
            <person name="Yun Q."/>
            <person name="Hollingsworth P."/>
            <person name="Dao Z."/>
            <person name="Luo G."/>
            <person name="Guo H."/>
            <person name="Ma Y."/>
            <person name="Sun W."/>
        </authorList>
    </citation>
    <scope>NUCLEOTIDE SEQUENCE [LARGE SCALE GENOMIC DNA]</scope>
    <source>
        <strain evidence="3">cv. Malutang</strain>
    </source>
</reference>
<evidence type="ECO:0000313" key="3">
    <source>
        <dbReference type="Proteomes" id="UP000323000"/>
    </source>
</evidence>
<keyword evidence="1" id="KW-0472">Membrane</keyword>
<comment type="caution">
    <text evidence="2">The sequence shown here is derived from an EMBL/GenBank/DDBJ whole genome shotgun (WGS) entry which is preliminary data.</text>
</comment>
<organism evidence="2 3">
    <name type="scientific">Acer yangbiense</name>
    <dbReference type="NCBI Taxonomy" id="1000413"/>
    <lineage>
        <taxon>Eukaryota</taxon>
        <taxon>Viridiplantae</taxon>
        <taxon>Streptophyta</taxon>
        <taxon>Embryophyta</taxon>
        <taxon>Tracheophyta</taxon>
        <taxon>Spermatophyta</taxon>
        <taxon>Magnoliopsida</taxon>
        <taxon>eudicotyledons</taxon>
        <taxon>Gunneridae</taxon>
        <taxon>Pentapetalae</taxon>
        <taxon>rosids</taxon>
        <taxon>malvids</taxon>
        <taxon>Sapindales</taxon>
        <taxon>Sapindaceae</taxon>
        <taxon>Hippocastanoideae</taxon>
        <taxon>Acereae</taxon>
        <taxon>Acer</taxon>
    </lineage>
</organism>
<gene>
    <name evidence="2" type="ORF">EZV62_000469</name>
</gene>
<evidence type="ECO:0000313" key="2">
    <source>
        <dbReference type="EMBL" id="TXG71890.1"/>
    </source>
</evidence>
<protein>
    <submittedName>
        <fullName evidence="2">Uncharacterized protein</fullName>
    </submittedName>
</protein>
<dbReference type="Proteomes" id="UP000323000">
    <property type="component" value="Chromosome 1"/>
</dbReference>
<dbReference type="OrthoDB" id="1748081at2759"/>
<sequence>MAAISHYYGRAAVKDKVAEFVHSSLTKSAYMQTYIGMIHPIPDQKWWPQVPACILIPRHTEHINPPPRIVQLGRPKKQRKRDQIRNLTLGGLICNGMMAVFVNDGTAYDMLLVNA</sequence>
<keyword evidence="3" id="KW-1185">Reference proteome</keyword>
<dbReference type="AlphaFoldDB" id="A0A5C7IRE6"/>
<accession>A0A5C7IRE6</accession>
<keyword evidence="1" id="KW-0812">Transmembrane</keyword>
<proteinExistence type="predicted"/>
<name>A0A5C7IRE6_9ROSI</name>